<dbReference type="SMART" id="SM00877">
    <property type="entry name" value="BMC"/>
    <property type="match status" value="1"/>
</dbReference>
<evidence type="ECO:0000256" key="2">
    <source>
        <dbReference type="ARBA" id="ARBA00024446"/>
    </source>
</evidence>
<dbReference type="AlphaFoldDB" id="A0A926EHM0"/>
<feature type="domain" description="BMC" evidence="4">
    <location>
        <begin position="4"/>
        <end position="88"/>
    </location>
</feature>
<dbReference type="Gene3D" id="3.30.70.1710">
    <property type="match status" value="1"/>
</dbReference>
<dbReference type="PANTHER" id="PTHR33941">
    <property type="entry name" value="PROPANEDIOL UTILIZATION PROTEIN PDUA"/>
    <property type="match status" value="1"/>
</dbReference>
<comment type="similarity">
    <text evidence="3">Belongs to the bacterial microcompartments protein family.</text>
</comment>
<dbReference type="InterPro" id="IPR044872">
    <property type="entry name" value="CcmK/CsoS1_BMC"/>
</dbReference>
<protein>
    <submittedName>
        <fullName evidence="5">BMC domain-containing protein</fullName>
    </submittedName>
</protein>
<keyword evidence="2" id="KW-1283">Bacterial microcompartment</keyword>
<dbReference type="PROSITE" id="PS51930">
    <property type="entry name" value="BMC_2"/>
    <property type="match status" value="1"/>
</dbReference>
<dbReference type="GO" id="GO:0031469">
    <property type="term" value="C:bacterial microcompartment"/>
    <property type="evidence" value="ECO:0007669"/>
    <property type="project" value="UniProtKB-SubCell"/>
</dbReference>
<organism evidence="5 6">
    <name type="scientific">Zhenhengia yiwuensis</name>
    <dbReference type="NCBI Taxonomy" id="2763666"/>
    <lineage>
        <taxon>Bacteria</taxon>
        <taxon>Bacillati</taxon>
        <taxon>Bacillota</taxon>
        <taxon>Clostridia</taxon>
        <taxon>Lachnospirales</taxon>
        <taxon>Lachnospiraceae</taxon>
        <taxon>Zhenhengia</taxon>
    </lineage>
</organism>
<gene>
    <name evidence="5" type="ORF">H8718_09590</name>
</gene>
<dbReference type="PANTHER" id="PTHR33941:SF11">
    <property type="entry name" value="BACTERIAL MICROCOMPARTMENT SHELL PROTEIN PDUJ"/>
    <property type="match status" value="1"/>
</dbReference>
<dbReference type="InterPro" id="IPR037233">
    <property type="entry name" value="CcmK-like_sf"/>
</dbReference>
<sequence length="214" mass="22720">MINALGLIEVIGYPTVIEAADAALKAANVQLGGIVKVDGGIMTAQILGDVGAVKAAVEAGGMAASKVGTVRATHVIPRVDESLFGTVIKLRGKGTEEKVPKPASTSIPVPIKEETNLDRPVAEEEVEGIDELQGLEGTAPVEAVEDEWINPKDDTTTLIPPVDGAKATEKEWQNMSNKELRELITSLGIKVAEKKLKSAKKEDLIGIVKDFYKE</sequence>
<reference evidence="5" key="1">
    <citation type="submission" date="2020-08" db="EMBL/GenBank/DDBJ databases">
        <title>Genome public.</title>
        <authorList>
            <person name="Liu C."/>
            <person name="Sun Q."/>
        </authorList>
    </citation>
    <scope>NUCLEOTIDE SEQUENCE</scope>
    <source>
        <strain evidence="5">NSJ-12</strain>
    </source>
</reference>
<evidence type="ECO:0000256" key="3">
    <source>
        <dbReference type="PROSITE-ProRule" id="PRU01278"/>
    </source>
</evidence>
<dbReference type="EMBL" id="JACRSY010000013">
    <property type="protein sequence ID" value="MBC8579781.1"/>
    <property type="molecule type" value="Genomic_DNA"/>
</dbReference>
<dbReference type="InterPro" id="IPR050575">
    <property type="entry name" value="BMC_shell"/>
</dbReference>
<evidence type="ECO:0000259" key="4">
    <source>
        <dbReference type="PROSITE" id="PS51930"/>
    </source>
</evidence>
<dbReference type="Pfam" id="PF00936">
    <property type="entry name" value="BMC"/>
    <property type="match status" value="1"/>
</dbReference>
<dbReference type="CDD" id="cd07045">
    <property type="entry name" value="BMC_CcmK_like"/>
    <property type="match status" value="1"/>
</dbReference>
<proteinExistence type="inferred from homology"/>
<evidence type="ECO:0000313" key="5">
    <source>
        <dbReference type="EMBL" id="MBC8579781.1"/>
    </source>
</evidence>
<dbReference type="SUPFAM" id="SSF143414">
    <property type="entry name" value="CcmK-like"/>
    <property type="match status" value="1"/>
</dbReference>
<keyword evidence="6" id="KW-1185">Reference proteome</keyword>
<dbReference type="InterPro" id="IPR000249">
    <property type="entry name" value="BMC_dom"/>
</dbReference>
<name>A0A926EHM0_9FIRM</name>
<dbReference type="Proteomes" id="UP000655830">
    <property type="component" value="Unassembled WGS sequence"/>
</dbReference>
<accession>A0A926EHM0</accession>
<evidence type="ECO:0000256" key="1">
    <source>
        <dbReference type="ARBA" id="ARBA00024322"/>
    </source>
</evidence>
<comment type="caution">
    <text evidence="5">The sequence shown here is derived from an EMBL/GenBank/DDBJ whole genome shotgun (WGS) entry which is preliminary data.</text>
</comment>
<evidence type="ECO:0000313" key="6">
    <source>
        <dbReference type="Proteomes" id="UP000655830"/>
    </source>
</evidence>
<comment type="subcellular location">
    <subcellularLocation>
        <location evidence="1">Bacterial microcompartment</location>
    </subcellularLocation>
</comment>